<sequence length="21" mass="2401">MLQTEGMSKPFLHNHTVITCI</sequence>
<dbReference type="VEuPathDB" id="FungiDB:BLGHR1_12279"/>
<reference evidence="1 2" key="1">
    <citation type="submission" date="2017-11" db="EMBL/GenBank/DDBJ databases">
        <authorList>
            <person name="Kracher B."/>
        </authorList>
    </citation>
    <scope>NUCLEOTIDE SEQUENCE [LARGE SCALE GENOMIC DNA]</scope>
    <source>
        <strain evidence="1 2">RACE1</strain>
    </source>
</reference>
<dbReference type="Proteomes" id="UP000275772">
    <property type="component" value="Unassembled WGS sequence"/>
</dbReference>
<evidence type="ECO:0000313" key="1">
    <source>
        <dbReference type="EMBL" id="SZF01511.1"/>
    </source>
</evidence>
<protein>
    <submittedName>
        <fullName evidence="1">Uncharacterized protein</fullName>
    </submittedName>
</protein>
<dbReference type="EMBL" id="UNSH01000036">
    <property type="protein sequence ID" value="SZF01511.1"/>
    <property type="molecule type" value="Genomic_DNA"/>
</dbReference>
<organism evidence="1 2">
    <name type="scientific">Blumeria hordei</name>
    <name type="common">Barley powdery mildew</name>
    <name type="synonym">Blumeria graminis f. sp. hordei</name>
    <dbReference type="NCBI Taxonomy" id="2867405"/>
    <lineage>
        <taxon>Eukaryota</taxon>
        <taxon>Fungi</taxon>
        <taxon>Dikarya</taxon>
        <taxon>Ascomycota</taxon>
        <taxon>Pezizomycotina</taxon>
        <taxon>Leotiomycetes</taxon>
        <taxon>Erysiphales</taxon>
        <taxon>Erysiphaceae</taxon>
        <taxon>Blumeria</taxon>
    </lineage>
</organism>
<gene>
    <name evidence="1" type="ORF">BLGHR1_12279</name>
</gene>
<dbReference type="AlphaFoldDB" id="A0A383UMH8"/>
<proteinExistence type="predicted"/>
<name>A0A383UMH8_BLUHO</name>
<accession>A0A383UMH8</accession>
<evidence type="ECO:0000313" key="2">
    <source>
        <dbReference type="Proteomes" id="UP000275772"/>
    </source>
</evidence>